<evidence type="ECO:0000256" key="8">
    <source>
        <dbReference type="ARBA" id="ARBA00022729"/>
    </source>
</evidence>
<dbReference type="InterPro" id="IPR044600">
    <property type="entry name" value="ATL1/ATL16-like"/>
</dbReference>
<dbReference type="EMBL" id="JAVXUO010001528">
    <property type="protein sequence ID" value="KAK2981419.1"/>
    <property type="molecule type" value="Genomic_DNA"/>
</dbReference>
<comment type="caution">
    <text evidence="19">The sequence shown here is derived from an EMBL/GenBank/DDBJ whole genome shotgun (WGS) entry which is preliminary data.</text>
</comment>
<feature type="domain" description="RING-type" evidence="18">
    <location>
        <begin position="149"/>
        <end position="191"/>
    </location>
</feature>
<dbReference type="PROSITE" id="PS50089">
    <property type="entry name" value="ZF_RING_2"/>
    <property type="match status" value="1"/>
</dbReference>
<feature type="transmembrane region" description="Helical" evidence="17">
    <location>
        <begin position="49"/>
        <end position="76"/>
    </location>
</feature>
<dbReference type="InterPro" id="IPR013083">
    <property type="entry name" value="Znf_RING/FYVE/PHD"/>
</dbReference>
<dbReference type="SUPFAM" id="SSF101447">
    <property type="entry name" value="Formin homology 2 domain (FH2 domain)"/>
    <property type="match status" value="1"/>
</dbReference>
<evidence type="ECO:0000256" key="9">
    <source>
        <dbReference type="ARBA" id="ARBA00022771"/>
    </source>
</evidence>
<proteinExistence type="inferred from homology"/>
<dbReference type="SMART" id="SM00184">
    <property type="entry name" value="RING"/>
    <property type="match status" value="1"/>
</dbReference>
<evidence type="ECO:0000256" key="3">
    <source>
        <dbReference type="ARBA" id="ARBA00004906"/>
    </source>
</evidence>
<dbReference type="SUPFAM" id="SSF57850">
    <property type="entry name" value="RING/U-box"/>
    <property type="match status" value="1"/>
</dbReference>
<evidence type="ECO:0000256" key="14">
    <source>
        <dbReference type="ARBA" id="ARBA00024209"/>
    </source>
</evidence>
<dbReference type="InterPro" id="IPR001841">
    <property type="entry name" value="Znf_RING"/>
</dbReference>
<evidence type="ECO:0000256" key="15">
    <source>
        <dbReference type="PROSITE-ProRule" id="PRU00175"/>
    </source>
</evidence>
<evidence type="ECO:0000256" key="12">
    <source>
        <dbReference type="ARBA" id="ARBA00022989"/>
    </source>
</evidence>
<comment type="pathway">
    <text evidence="3">Protein modification; protein ubiquitination.</text>
</comment>
<evidence type="ECO:0000259" key="18">
    <source>
        <dbReference type="PROSITE" id="PS50089"/>
    </source>
</evidence>
<evidence type="ECO:0000256" key="13">
    <source>
        <dbReference type="ARBA" id="ARBA00023136"/>
    </source>
</evidence>
<dbReference type="SMART" id="SM01197">
    <property type="entry name" value="FANCL_C"/>
    <property type="match status" value="1"/>
</dbReference>
<keyword evidence="5" id="KW-0808">Transferase</keyword>
<evidence type="ECO:0000256" key="10">
    <source>
        <dbReference type="ARBA" id="ARBA00022786"/>
    </source>
</evidence>
<dbReference type="CDD" id="cd16461">
    <property type="entry name" value="RING-H2_EL5-like"/>
    <property type="match status" value="1"/>
</dbReference>
<evidence type="ECO:0000256" key="4">
    <source>
        <dbReference type="ARBA" id="ARBA00012483"/>
    </source>
</evidence>
<comment type="catalytic activity">
    <reaction evidence="1">
        <text>S-ubiquitinyl-[E2 ubiquitin-conjugating enzyme]-L-cysteine + [acceptor protein]-L-lysine = [E2 ubiquitin-conjugating enzyme]-L-cysteine + N(6)-ubiquitinyl-[acceptor protein]-L-lysine.</text>
        <dbReference type="EC" id="2.3.2.27"/>
    </reaction>
</comment>
<evidence type="ECO:0000313" key="19">
    <source>
        <dbReference type="EMBL" id="KAK2981419.1"/>
    </source>
</evidence>
<comment type="similarity">
    <text evidence="14">Belongs to the RING-type zinc finger family. ATL subfamily.</text>
</comment>
<dbReference type="GO" id="GO:0016020">
    <property type="term" value="C:membrane"/>
    <property type="evidence" value="ECO:0007669"/>
    <property type="project" value="UniProtKB-SubCell"/>
</dbReference>
<evidence type="ECO:0000256" key="11">
    <source>
        <dbReference type="ARBA" id="ARBA00022833"/>
    </source>
</evidence>
<dbReference type="FunFam" id="3.30.40.10:FF:000285">
    <property type="entry name" value="RING-H2 finger protein ATL43"/>
    <property type="match status" value="1"/>
</dbReference>
<gene>
    <name evidence="19" type="ORF">RJ640_004033</name>
</gene>
<evidence type="ECO:0000256" key="6">
    <source>
        <dbReference type="ARBA" id="ARBA00022692"/>
    </source>
</evidence>
<reference evidence="19" key="1">
    <citation type="submission" date="2022-12" db="EMBL/GenBank/DDBJ databases">
        <title>Draft genome assemblies for two species of Escallonia (Escalloniales).</title>
        <authorList>
            <person name="Chanderbali A."/>
            <person name="Dervinis C."/>
            <person name="Anghel I."/>
            <person name="Soltis D."/>
            <person name="Soltis P."/>
            <person name="Zapata F."/>
        </authorList>
    </citation>
    <scope>NUCLEOTIDE SEQUENCE</scope>
    <source>
        <strain evidence="19">UCBG92.1500</strain>
        <tissue evidence="19">Leaf</tissue>
    </source>
</reference>
<sequence>MAFLHRKLLLQLVQVARDVSVSCFNHDCNFDDPSTPPPPPPPPPPPRPTTISPILFLMFCVLGAAFLVVCYQVIVAKYRPSFLNSRARRRNPSSLDGTNEEDFFDENHAPLVNHPIWLINTIGLPQSVIDSIAVFKYNRGEGLNEGTECSVCLNEFQEDESLRLLPKCSHAFHILCIDTWLRSHKSCPLCRAPIVYDTNNANLNTTEPTLRESDSRENIRGEILENQAGQDVNTESRVAVENSSALPSEEGKVVGVLEQNSSNLIARNHEIRVLSDLANRGEKMKEELQPVRRSISMDSSSASVIHFGVANMHPMEDEGSDTRQVKKLNTEKVPRRSNGSNSRTYKVTKSSSFGPSDGSNSRAFKFRGSSFCSPKTSTPGGIPLGESPLGKELPQGWDCICDSFEFALKPAANIATFLFNKVFMEGVRLNRLGHSISRCKLISGA</sequence>
<feature type="compositionally biased region" description="Low complexity" evidence="16">
    <location>
        <begin position="350"/>
        <end position="359"/>
    </location>
</feature>
<name>A0AA88UE30_9ASTE</name>
<keyword evidence="10" id="KW-0833">Ubl conjugation pathway</keyword>
<dbReference type="EC" id="2.3.2.27" evidence="4"/>
<keyword evidence="13 17" id="KW-0472">Membrane</keyword>
<keyword evidence="20" id="KW-1185">Reference proteome</keyword>
<dbReference type="PANTHER" id="PTHR46913:SF19">
    <property type="entry name" value="RING-TYPE E3 UBIQUITIN TRANSFERASE"/>
    <property type="match status" value="1"/>
</dbReference>
<dbReference type="PANTHER" id="PTHR46913">
    <property type="entry name" value="RING-H2 FINGER PROTEIN ATL16"/>
    <property type="match status" value="1"/>
</dbReference>
<keyword evidence="9 15" id="KW-0863">Zinc-finger</keyword>
<keyword evidence="7" id="KW-0479">Metal-binding</keyword>
<evidence type="ECO:0000313" key="20">
    <source>
        <dbReference type="Proteomes" id="UP001187471"/>
    </source>
</evidence>
<feature type="compositionally biased region" description="Basic and acidic residues" evidence="16">
    <location>
        <begin position="314"/>
        <end position="334"/>
    </location>
</feature>
<dbReference type="Gene3D" id="3.30.40.10">
    <property type="entry name" value="Zinc/RING finger domain, C3HC4 (zinc finger)"/>
    <property type="match status" value="1"/>
</dbReference>
<evidence type="ECO:0000256" key="5">
    <source>
        <dbReference type="ARBA" id="ARBA00022679"/>
    </source>
</evidence>
<evidence type="ECO:0000256" key="17">
    <source>
        <dbReference type="SAM" id="Phobius"/>
    </source>
</evidence>
<evidence type="ECO:0000256" key="7">
    <source>
        <dbReference type="ARBA" id="ARBA00022723"/>
    </source>
</evidence>
<dbReference type="Pfam" id="PF13639">
    <property type="entry name" value="zf-RING_2"/>
    <property type="match status" value="1"/>
</dbReference>
<dbReference type="AlphaFoldDB" id="A0AA88UE30"/>
<accession>A0AA88UE30</accession>
<keyword evidence="6 17" id="KW-0812">Transmembrane</keyword>
<protein>
    <recommendedName>
        <fullName evidence="4">RING-type E3 ubiquitin transferase</fullName>
        <ecNumber evidence="4">2.3.2.27</ecNumber>
    </recommendedName>
</protein>
<evidence type="ECO:0000256" key="1">
    <source>
        <dbReference type="ARBA" id="ARBA00000900"/>
    </source>
</evidence>
<dbReference type="GO" id="GO:0016567">
    <property type="term" value="P:protein ubiquitination"/>
    <property type="evidence" value="ECO:0007669"/>
    <property type="project" value="InterPro"/>
</dbReference>
<keyword evidence="12 17" id="KW-1133">Transmembrane helix</keyword>
<keyword evidence="11" id="KW-0862">Zinc</keyword>
<dbReference type="Proteomes" id="UP001187471">
    <property type="component" value="Unassembled WGS sequence"/>
</dbReference>
<dbReference type="GO" id="GO:0061630">
    <property type="term" value="F:ubiquitin protein ligase activity"/>
    <property type="evidence" value="ECO:0007669"/>
    <property type="project" value="UniProtKB-EC"/>
</dbReference>
<dbReference type="GO" id="GO:0008270">
    <property type="term" value="F:zinc ion binding"/>
    <property type="evidence" value="ECO:0007669"/>
    <property type="project" value="UniProtKB-KW"/>
</dbReference>
<keyword evidence="8" id="KW-0732">Signal</keyword>
<feature type="compositionally biased region" description="Polar residues" evidence="16">
    <location>
        <begin position="337"/>
        <end position="349"/>
    </location>
</feature>
<comment type="subcellular location">
    <subcellularLocation>
        <location evidence="2">Membrane</location>
        <topology evidence="2">Single-pass membrane protein</topology>
    </subcellularLocation>
</comment>
<evidence type="ECO:0000256" key="16">
    <source>
        <dbReference type="SAM" id="MobiDB-lite"/>
    </source>
</evidence>
<evidence type="ECO:0000256" key="2">
    <source>
        <dbReference type="ARBA" id="ARBA00004167"/>
    </source>
</evidence>
<organism evidence="19 20">
    <name type="scientific">Escallonia rubra</name>
    <dbReference type="NCBI Taxonomy" id="112253"/>
    <lineage>
        <taxon>Eukaryota</taxon>
        <taxon>Viridiplantae</taxon>
        <taxon>Streptophyta</taxon>
        <taxon>Embryophyta</taxon>
        <taxon>Tracheophyta</taxon>
        <taxon>Spermatophyta</taxon>
        <taxon>Magnoliopsida</taxon>
        <taxon>eudicotyledons</taxon>
        <taxon>Gunneridae</taxon>
        <taxon>Pentapetalae</taxon>
        <taxon>asterids</taxon>
        <taxon>campanulids</taxon>
        <taxon>Escalloniales</taxon>
        <taxon>Escalloniaceae</taxon>
        <taxon>Escallonia</taxon>
    </lineage>
</organism>
<feature type="region of interest" description="Disordered" evidence="16">
    <location>
        <begin position="313"/>
        <end position="359"/>
    </location>
</feature>